<dbReference type="AlphaFoldDB" id="A0A6S6TUB9"/>
<keyword evidence="6 8" id="KW-1133">Transmembrane helix</keyword>
<dbReference type="GO" id="GO:0016020">
    <property type="term" value="C:membrane"/>
    <property type="evidence" value="ECO:0007669"/>
    <property type="project" value="UniProtKB-SubCell"/>
</dbReference>
<dbReference type="SUPFAM" id="SSF161093">
    <property type="entry name" value="MgtE membrane domain-like"/>
    <property type="match status" value="1"/>
</dbReference>
<gene>
    <name evidence="10" type="ORF">HELGO_WM20172</name>
</gene>
<dbReference type="Gene3D" id="1.10.357.20">
    <property type="entry name" value="SLC41 divalent cation transporters, integral membrane domain"/>
    <property type="match status" value="1"/>
</dbReference>
<evidence type="ECO:0000256" key="7">
    <source>
        <dbReference type="ARBA" id="ARBA00023136"/>
    </source>
</evidence>
<dbReference type="Pfam" id="PF01769">
    <property type="entry name" value="MgtE"/>
    <property type="match status" value="1"/>
</dbReference>
<comment type="similarity">
    <text evidence="2">Belongs to the SLC41A transporter family.</text>
</comment>
<comment type="subcellular location">
    <subcellularLocation>
        <location evidence="1">Membrane</location>
        <topology evidence="1">Multi-pass membrane protein</topology>
    </subcellularLocation>
</comment>
<evidence type="ECO:0000313" key="10">
    <source>
        <dbReference type="EMBL" id="CAA6821797.1"/>
    </source>
</evidence>
<evidence type="ECO:0000256" key="1">
    <source>
        <dbReference type="ARBA" id="ARBA00004141"/>
    </source>
</evidence>
<feature type="transmembrane region" description="Helical" evidence="8">
    <location>
        <begin position="316"/>
        <end position="343"/>
    </location>
</feature>
<dbReference type="SUPFAM" id="SSF54631">
    <property type="entry name" value="CBS-domain pair"/>
    <property type="match status" value="1"/>
</dbReference>
<dbReference type="InterPro" id="IPR036739">
    <property type="entry name" value="SLC41_membr_dom_sf"/>
</dbReference>
<dbReference type="InterPro" id="IPR038076">
    <property type="entry name" value="MgtE_N_sf"/>
</dbReference>
<evidence type="ECO:0000256" key="4">
    <source>
        <dbReference type="ARBA" id="ARBA00022692"/>
    </source>
</evidence>
<dbReference type="SUPFAM" id="SSF158791">
    <property type="entry name" value="MgtE N-terminal domain-like"/>
    <property type="match status" value="1"/>
</dbReference>
<dbReference type="InterPro" id="IPR046342">
    <property type="entry name" value="CBS_dom_sf"/>
</dbReference>
<keyword evidence="4 8" id="KW-0812">Transmembrane</keyword>
<dbReference type="Gene3D" id="1.25.60.10">
    <property type="entry name" value="MgtE N-terminal domain-like"/>
    <property type="match status" value="1"/>
</dbReference>
<evidence type="ECO:0000256" key="6">
    <source>
        <dbReference type="ARBA" id="ARBA00022989"/>
    </source>
</evidence>
<keyword evidence="5" id="KW-0460">Magnesium</keyword>
<dbReference type="Gene3D" id="3.10.580.10">
    <property type="entry name" value="CBS-domain"/>
    <property type="match status" value="1"/>
</dbReference>
<organism evidence="10">
    <name type="scientific">uncultured Sulfurovum sp</name>
    <dbReference type="NCBI Taxonomy" id="269237"/>
    <lineage>
        <taxon>Bacteria</taxon>
        <taxon>Pseudomonadati</taxon>
        <taxon>Campylobacterota</taxon>
        <taxon>Epsilonproteobacteria</taxon>
        <taxon>Campylobacterales</taxon>
        <taxon>Sulfurovaceae</taxon>
        <taxon>Sulfurovum</taxon>
        <taxon>environmental samples</taxon>
    </lineage>
</organism>
<dbReference type="GO" id="GO:0008324">
    <property type="term" value="F:monoatomic cation transmembrane transporter activity"/>
    <property type="evidence" value="ECO:0007669"/>
    <property type="project" value="InterPro"/>
</dbReference>
<feature type="transmembrane region" description="Helical" evidence="8">
    <location>
        <begin position="364"/>
        <end position="386"/>
    </location>
</feature>
<keyword evidence="3" id="KW-0813">Transport</keyword>
<keyword evidence="7 8" id="KW-0472">Membrane</keyword>
<name>A0A6S6TUB9_9BACT</name>
<feature type="transmembrane region" description="Helical" evidence="8">
    <location>
        <begin position="291"/>
        <end position="310"/>
    </location>
</feature>
<dbReference type="Pfam" id="PF03448">
    <property type="entry name" value="MgtE_N"/>
    <property type="match status" value="1"/>
</dbReference>
<proteinExistence type="inferred from homology"/>
<accession>A0A6S6TUB9</accession>
<protein>
    <submittedName>
        <fullName evidence="10">Mg/Co/Ni transporter MgtE / CBS domain</fullName>
    </submittedName>
</protein>
<dbReference type="InterPro" id="IPR006667">
    <property type="entry name" value="SLC41_membr_dom"/>
</dbReference>
<dbReference type="PANTHER" id="PTHR41394:SF5">
    <property type="entry name" value="SLC41A_MGTE INTEGRAL MEMBRANE DOMAIN-CONTAINING PROTEIN"/>
    <property type="match status" value="1"/>
</dbReference>
<feature type="domain" description="Magnesium transporter MgtE intracellular" evidence="9">
    <location>
        <begin position="27"/>
        <end position="136"/>
    </location>
</feature>
<reference evidence="10" key="1">
    <citation type="submission" date="2020-01" db="EMBL/GenBank/DDBJ databases">
        <authorList>
            <person name="Meier V. D."/>
            <person name="Meier V D."/>
        </authorList>
    </citation>
    <scope>NUCLEOTIDE SEQUENCE</scope>
    <source>
        <strain evidence="10">HLG_WM_MAG_02</strain>
    </source>
</reference>
<evidence type="ECO:0000256" key="8">
    <source>
        <dbReference type="SAM" id="Phobius"/>
    </source>
</evidence>
<evidence type="ECO:0000256" key="5">
    <source>
        <dbReference type="ARBA" id="ARBA00022842"/>
    </source>
</evidence>
<dbReference type="InterPro" id="IPR006668">
    <property type="entry name" value="Mg_transptr_MgtE_intracell_dom"/>
</dbReference>
<evidence type="ECO:0000256" key="2">
    <source>
        <dbReference type="ARBA" id="ARBA00009749"/>
    </source>
</evidence>
<feature type="transmembrane region" description="Helical" evidence="8">
    <location>
        <begin position="429"/>
        <end position="452"/>
    </location>
</feature>
<sequence>MSQELIEKTKEIEQHLLQYQEGIDTHMHGFDIANLLVQINEVDKELYKDFLTKLPKVLLAEVLVELPKSMKENIYNNYDAKTLANITSELDTNKASDLIQHIKDIDETKANEVLSNLSKKEQKTIKNLNAYQETEAGAYMQVEVFDAQIDETIGESILRLKEMKKENKIDNVHHVFVITTNRKFLGMIPLEDLILHGPNEYYRDVLEEGKITVSVDAHENVKNVVELSGNYDLSVIPVINKNNILLGRITSDNIHDIAQEGATEQIYNLAGVNDNAEQEESIWKIGKARGAWLGLNLLTAITASLVIGLFDATLQSLVALAILMPIVASMGGNAGTQTLTVTVRQMALGDISWDVAKKTIRKEVIIALMNGMVYAVVMGIIASIWFQMPMLGVVIGMAMVINLISAGFFGAIIPLTLQKFGIDPAIGSTVLLTTVTDVVGFFSFLGLASIILL</sequence>
<dbReference type="SMART" id="SM00924">
    <property type="entry name" value="MgtE_N"/>
    <property type="match status" value="1"/>
</dbReference>
<dbReference type="PANTHER" id="PTHR41394">
    <property type="entry name" value="MAGNESIUM TRANSPORTER MGTE"/>
    <property type="match status" value="1"/>
</dbReference>
<evidence type="ECO:0000256" key="3">
    <source>
        <dbReference type="ARBA" id="ARBA00022448"/>
    </source>
</evidence>
<dbReference type="EMBL" id="CACVAZ010000146">
    <property type="protein sequence ID" value="CAA6821797.1"/>
    <property type="molecule type" value="Genomic_DNA"/>
</dbReference>
<evidence type="ECO:0000259" key="9">
    <source>
        <dbReference type="SMART" id="SM00924"/>
    </source>
</evidence>
<feature type="transmembrane region" description="Helical" evidence="8">
    <location>
        <begin position="392"/>
        <end position="417"/>
    </location>
</feature>